<sequence length="731" mass="81755">MRFIESPPFATAGMTRAELLFCGRSDIQDDATLSERWLLISQDEIFICTSSGKLEKRILVSVINRCRTNDAIGSSQLIADTEHGSIVLVRYTSMENVKFAFACRLIQAIIQGDELPLPSADDMPRRCSKCGARLVNQNESCPRCTDKGKAFRRVLDYAKPFKKWMSVASLLVIATTLIELIPPYLTKIIVDDVLQTTHPAASLLALVLMLGLVQLTLSVMTTVRGYISVHTGSKLMHNIREDVYGSLMKLSLGFFDRRQTSQFIGRVNHDADALSQFLNDGVVWVTSQILLIISIFTMMASLNWQLTLLALVPAPIVIFFSFVIWPFIHQRWYIHWRALNRINTIVGDTLQGIRVVKAFGQESTERSRYHEANDVLMRQSIRVDGLWAGVFPLFSLVTQSGLLLVWFVGGQSVLGQHMTLGTLMAFIGYLGMFFGPLKWFSQAVNWTSRAFAAAGRIFEIIDMKPEVPDRDQAMPLPSVRGAVQFENISYGYEKHRPVLKELTLAVQPGEMIGIVGHSGAGKSTLIHLLCRFYDPDSGLIRIDGIDIRDMKQESLRQHIGVVLQETFLFDGSVAQNIAYAKPDASPEEIMRAAKIANAHDFIIRIPDGYDTRVGERGARLSGGEKQRIAIARAILHDPAILILDEATASVDTATERQIQEAMMRLIRGRTTFAIAHRLSTLRHATRIIVLDQGRLVEVGSHDQLLSQNGVYAKLVQAQQEMSEMKGEYLFA</sequence>
<dbReference type="FunFam" id="3.40.50.300:FF:000287">
    <property type="entry name" value="Multidrug ABC transporter ATP-binding protein"/>
    <property type="match status" value="1"/>
</dbReference>
<feature type="domain" description="ABC transporter" evidence="9">
    <location>
        <begin position="483"/>
        <end position="717"/>
    </location>
</feature>
<dbReference type="SUPFAM" id="SSF90123">
    <property type="entry name" value="ABC transporter transmembrane region"/>
    <property type="match status" value="1"/>
</dbReference>
<dbReference type="Gene3D" id="1.20.1560.10">
    <property type="entry name" value="ABC transporter type 1, transmembrane domain"/>
    <property type="match status" value="1"/>
</dbReference>
<evidence type="ECO:0000256" key="6">
    <source>
        <dbReference type="ARBA" id="ARBA00022989"/>
    </source>
</evidence>
<feature type="transmembrane region" description="Helical" evidence="8">
    <location>
        <begin position="420"/>
        <end position="440"/>
    </location>
</feature>
<proteinExistence type="predicted"/>
<feature type="transmembrane region" description="Helical" evidence="8">
    <location>
        <begin position="164"/>
        <end position="185"/>
    </location>
</feature>
<dbReference type="GO" id="GO:0016887">
    <property type="term" value="F:ATP hydrolysis activity"/>
    <property type="evidence" value="ECO:0007669"/>
    <property type="project" value="InterPro"/>
</dbReference>
<feature type="transmembrane region" description="Helical" evidence="8">
    <location>
        <begin position="282"/>
        <end position="302"/>
    </location>
</feature>
<dbReference type="PROSITE" id="PS50893">
    <property type="entry name" value="ABC_TRANSPORTER_2"/>
    <property type="match status" value="1"/>
</dbReference>
<dbReference type="InterPro" id="IPR039421">
    <property type="entry name" value="Type_1_exporter"/>
</dbReference>
<dbReference type="AlphaFoldDB" id="A0A383R6E5"/>
<dbReference type="SUPFAM" id="SSF52540">
    <property type="entry name" value="P-loop containing nucleoside triphosphate hydrolases"/>
    <property type="match status" value="1"/>
</dbReference>
<comment type="subcellular location">
    <subcellularLocation>
        <location evidence="1">Cell membrane</location>
        <topology evidence="1">Multi-pass membrane protein</topology>
    </subcellularLocation>
</comment>
<dbReference type="GO" id="GO:0005524">
    <property type="term" value="F:ATP binding"/>
    <property type="evidence" value="ECO:0007669"/>
    <property type="project" value="UniProtKB-KW"/>
</dbReference>
<dbReference type="GO" id="GO:0005886">
    <property type="term" value="C:plasma membrane"/>
    <property type="evidence" value="ECO:0007669"/>
    <property type="project" value="UniProtKB-SubCell"/>
</dbReference>
<dbReference type="EMBL" id="LS992241">
    <property type="protein sequence ID" value="SYX82142.1"/>
    <property type="molecule type" value="Genomic_DNA"/>
</dbReference>
<dbReference type="InterPro" id="IPR017871">
    <property type="entry name" value="ABC_transporter-like_CS"/>
</dbReference>
<dbReference type="InterPro" id="IPR003439">
    <property type="entry name" value="ABC_transporter-like_ATP-bd"/>
</dbReference>
<evidence type="ECO:0000256" key="4">
    <source>
        <dbReference type="ARBA" id="ARBA00022741"/>
    </source>
</evidence>
<keyword evidence="2" id="KW-0813">Transport</keyword>
<evidence type="ECO:0000259" key="10">
    <source>
        <dbReference type="PROSITE" id="PS50929"/>
    </source>
</evidence>
<keyword evidence="5" id="KW-0067">ATP-binding</keyword>
<dbReference type="InterPro" id="IPR003593">
    <property type="entry name" value="AAA+_ATPase"/>
</dbReference>
<keyword evidence="4" id="KW-0547">Nucleotide-binding</keyword>
<dbReference type="PANTHER" id="PTHR43394">
    <property type="entry name" value="ATP-DEPENDENT PERMEASE MDL1, MITOCHONDRIAL"/>
    <property type="match status" value="1"/>
</dbReference>
<dbReference type="Proteomes" id="UP000304148">
    <property type="component" value="Chromosome"/>
</dbReference>
<evidence type="ECO:0000259" key="9">
    <source>
        <dbReference type="PROSITE" id="PS50893"/>
    </source>
</evidence>
<dbReference type="PROSITE" id="PS00211">
    <property type="entry name" value="ABC_TRANSPORTER_1"/>
    <property type="match status" value="1"/>
</dbReference>
<evidence type="ECO:0000256" key="3">
    <source>
        <dbReference type="ARBA" id="ARBA00022692"/>
    </source>
</evidence>
<dbReference type="Pfam" id="PF00005">
    <property type="entry name" value="ABC_tran"/>
    <property type="match status" value="1"/>
</dbReference>
<accession>A0A383R6E5</accession>
<evidence type="ECO:0000256" key="7">
    <source>
        <dbReference type="ARBA" id="ARBA00023136"/>
    </source>
</evidence>
<protein>
    <submittedName>
        <fullName evidence="11">ABC transporter</fullName>
    </submittedName>
</protein>
<feature type="transmembrane region" description="Helical" evidence="8">
    <location>
        <begin position="308"/>
        <end position="328"/>
    </location>
</feature>
<dbReference type="InterPro" id="IPR027417">
    <property type="entry name" value="P-loop_NTPase"/>
</dbReference>
<dbReference type="Pfam" id="PF00664">
    <property type="entry name" value="ABC_membrane"/>
    <property type="match status" value="1"/>
</dbReference>
<feature type="transmembrane region" description="Helical" evidence="8">
    <location>
        <begin position="386"/>
        <end position="408"/>
    </location>
</feature>
<feature type="domain" description="ABC transmembrane type-1" evidence="10">
    <location>
        <begin position="167"/>
        <end position="445"/>
    </location>
</feature>
<name>A0A383R6E5_PAEAL</name>
<evidence type="ECO:0000313" key="11">
    <source>
        <dbReference type="EMBL" id="SYX82142.1"/>
    </source>
</evidence>
<keyword evidence="6 8" id="KW-1133">Transmembrane helix</keyword>
<evidence type="ECO:0000256" key="2">
    <source>
        <dbReference type="ARBA" id="ARBA00022448"/>
    </source>
</evidence>
<dbReference type="PROSITE" id="PS50929">
    <property type="entry name" value="ABC_TM1F"/>
    <property type="match status" value="1"/>
</dbReference>
<dbReference type="CDD" id="cd18563">
    <property type="entry name" value="ABC_6TM_exporter_like"/>
    <property type="match status" value="1"/>
</dbReference>
<evidence type="ECO:0000256" key="8">
    <source>
        <dbReference type="SAM" id="Phobius"/>
    </source>
</evidence>
<keyword evidence="3 8" id="KW-0812">Transmembrane</keyword>
<evidence type="ECO:0000256" key="5">
    <source>
        <dbReference type="ARBA" id="ARBA00022840"/>
    </source>
</evidence>
<dbReference type="Gene3D" id="3.40.50.300">
    <property type="entry name" value="P-loop containing nucleotide triphosphate hydrolases"/>
    <property type="match status" value="1"/>
</dbReference>
<dbReference type="GO" id="GO:0015421">
    <property type="term" value="F:ABC-type oligopeptide transporter activity"/>
    <property type="evidence" value="ECO:0007669"/>
    <property type="project" value="TreeGrafter"/>
</dbReference>
<evidence type="ECO:0000313" key="12">
    <source>
        <dbReference type="Proteomes" id="UP000304148"/>
    </source>
</evidence>
<evidence type="ECO:0000256" key="1">
    <source>
        <dbReference type="ARBA" id="ARBA00004651"/>
    </source>
</evidence>
<dbReference type="SMART" id="SM00382">
    <property type="entry name" value="AAA"/>
    <property type="match status" value="1"/>
</dbReference>
<organism evidence="11 12">
    <name type="scientific">Paenibacillus alvei</name>
    <name type="common">Bacillus alvei</name>
    <dbReference type="NCBI Taxonomy" id="44250"/>
    <lineage>
        <taxon>Bacteria</taxon>
        <taxon>Bacillati</taxon>
        <taxon>Bacillota</taxon>
        <taxon>Bacilli</taxon>
        <taxon>Bacillales</taxon>
        <taxon>Paenibacillaceae</taxon>
        <taxon>Paenibacillus</taxon>
    </lineage>
</organism>
<feature type="transmembrane region" description="Helical" evidence="8">
    <location>
        <begin position="205"/>
        <end position="227"/>
    </location>
</feature>
<dbReference type="InterPro" id="IPR036640">
    <property type="entry name" value="ABC1_TM_sf"/>
</dbReference>
<dbReference type="InterPro" id="IPR011527">
    <property type="entry name" value="ABC1_TM_dom"/>
</dbReference>
<keyword evidence="7 8" id="KW-0472">Membrane</keyword>
<reference evidence="12" key="1">
    <citation type="submission" date="2018-08" db="EMBL/GenBank/DDBJ databases">
        <authorList>
            <person name="Chevrot R."/>
        </authorList>
    </citation>
    <scope>NUCLEOTIDE SEQUENCE [LARGE SCALE GENOMIC DNA]</scope>
</reference>
<gene>
    <name evidence="11" type="ORF">PBLR_10562</name>
</gene>
<dbReference type="RefSeq" id="WP_232055479.1">
    <property type="nucleotide sequence ID" value="NZ_LS992241.1"/>
</dbReference>
<dbReference type="PANTHER" id="PTHR43394:SF1">
    <property type="entry name" value="ATP-BINDING CASSETTE SUB-FAMILY B MEMBER 10, MITOCHONDRIAL"/>
    <property type="match status" value="1"/>
</dbReference>